<dbReference type="EMBL" id="JABBJJ010000293">
    <property type="protein sequence ID" value="NMO21071.1"/>
    <property type="molecule type" value="Genomic_DNA"/>
</dbReference>
<dbReference type="PROSITE" id="PS51257">
    <property type="entry name" value="PROKAR_LIPOPROTEIN"/>
    <property type="match status" value="1"/>
</dbReference>
<comment type="caution">
    <text evidence="2">The sequence shown here is derived from an EMBL/GenBank/DDBJ whole genome shotgun (WGS) entry which is preliminary data.</text>
</comment>
<evidence type="ECO:0008006" key="4">
    <source>
        <dbReference type="Google" id="ProtNLM"/>
    </source>
</evidence>
<protein>
    <recommendedName>
        <fullName evidence="4">Lipoprotein</fullName>
    </recommendedName>
</protein>
<dbReference type="RefSeq" id="WP_169350270.1">
    <property type="nucleotide sequence ID" value="NZ_JABBJJ010000293.1"/>
</dbReference>
<accession>A0A848LTS1</accession>
<evidence type="ECO:0000313" key="2">
    <source>
        <dbReference type="EMBL" id="NMO21071.1"/>
    </source>
</evidence>
<keyword evidence="3" id="KW-1185">Reference proteome</keyword>
<reference evidence="2 3" key="1">
    <citation type="submission" date="2020-04" db="EMBL/GenBank/DDBJ databases">
        <title>Draft genome of Pyxidicoccus fallax type strain.</title>
        <authorList>
            <person name="Whitworth D.E."/>
        </authorList>
    </citation>
    <scope>NUCLEOTIDE SEQUENCE [LARGE SCALE GENOMIC DNA]</scope>
    <source>
        <strain evidence="2 3">DSM 14698</strain>
    </source>
</reference>
<sequence>MNREGLKMLDGSRARFTRWLMTLLGVGLVACGTKAVTSRSSEPEEQSLPSDEVAARYRCESRDGGVVGPPLNPYPLNSDRISEVLVQRACAIPKGQVVFSSTCSKGKGMVKFIVTTDGGFFESPQCQDEPRSRATVTQDGGIYTITLRAHPDACALSVAADAEGAQATWCMEGDCAHVPCLKDGEGGIRGTLDVGTTKPGDEAPDGGAHR</sequence>
<dbReference type="AlphaFoldDB" id="A0A848LTS1"/>
<name>A0A848LTS1_9BACT</name>
<evidence type="ECO:0000313" key="3">
    <source>
        <dbReference type="Proteomes" id="UP000518300"/>
    </source>
</evidence>
<feature type="region of interest" description="Disordered" evidence="1">
    <location>
        <begin position="189"/>
        <end position="210"/>
    </location>
</feature>
<dbReference type="Proteomes" id="UP000518300">
    <property type="component" value="Unassembled WGS sequence"/>
</dbReference>
<organism evidence="2 3">
    <name type="scientific">Pyxidicoccus fallax</name>
    <dbReference type="NCBI Taxonomy" id="394095"/>
    <lineage>
        <taxon>Bacteria</taxon>
        <taxon>Pseudomonadati</taxon>
        <taxon>Myxococcota</taxon>
        <taxon>Myxococcia</taxon>
        <taxon>Myxococcales</taxon>
        <taxon>Cystobacterineae</taxon>
        <taxon>Myxococcaceae</taxon>
        <taxon>Pyxidicoccus</taxon>
    </lineage>
</organism>
<gene>
    <name evidence="2" type="ORF">HG543_40415</name>
</gene>
<proteinExistence type="predicted"/>
<evidence type="ECO:0000256" key="1">
    <source>
        <dbReference type="SAM" id="MobiDB-lite"/>
    </source>
</evidence>